<comment type="caution">
    <text evidence="1">The sequence shown here is derived from an EMBL/GenBank/DDBJ whole genome shotgun (WGS) entry which is preliminary data.</text>
</comment>
<accession>A0A2W7QGU1</accession>
<protein>
    <submittedName>
        <fullName evidence="1">Uncharacterized protein</fullName>
    </submittedName>
</protein>
<dbReference type="AlphaFoldDB" id="A0A2W7QGU1"/>
<reference evidence="1 2" key="1">
    <citation type="submission" date="2018-06" db="EMBL/GenBank/DDBJ databases">
        <title>Genomic Encyclopedia of Archaeal and Bacterial Type Strains, Phase II (KMG-II): from individual species to whole genera.</title>
        <authorList>
            <person name="Goeker M."/>
        </authorList>
    </citation>
    <scope>NUCLEOTIDE SEQUENCE [LARGE SCALE GENOMIC DNA]</scope>
    <source>
        <strain evidence="1 2">DSM 18774</strain>
    </source>
</reference>
<dbReference type="RefSeq" id="WP_211314695.1">
    <property type="nucleotide sequence ID" value="NZ_QKZS01000029.1"/>
</dbReference>
<name>A0A2W7QGU1_9RHOB</name>
<dbReference type="Proteomes" id="UP000249538">
    <property type="component" value="Unassembled WGS sequence"/>
</dbReference>
<evidence type="ECO:0000313" key="1">
    <source>
        <dbReference type="EMBL" id="PZX47748.1"/>
    </source>
</evidence>
<dbReference type="EMBL" id="QKZS01000029">
    <property type="protein sequence ID" value="PZX47748.1"/>
    <property type="molecule type" value="Genomic_DNA"/>
</dbReference>
<proteinExistence type="predicted"/>
<organism evidence="1 2">
    <name type="scientific">Cereibacter changlensis</name>
    <dbReference type="NCBI Taxonomy" id="402884"/>
    <lineage>
        <taxon>Bacteria</taxon>
        <taxon>Pseudomonadati</taxon>
        <taxon>Pseudomonadota</taxon>
        <taxon>Alphaproteobacteria</taxon>
        <taxon>Rhodobacterales</taxon>
        <taxon>Paracoccaceae</taxon>
        <taxon>Cereibacter</taxon>
    </lineage>
</organism>
<evidence type="ECO:0000313" key="2">
    <source>
        <dbReference type="Proteomes" id="UP000249538"/>
    </source>
</evidence>
<sequence>MEAVETLRGTGPRVVRYGDDDWEVLGLPEASPIFRVKAEAESWKQAQVALLPKSRLPRMRSCLCCGDEFQSEGYHHRMCGPCRRLGSDVAGMAATISGTRLRRVTR</sequence>
<gene>
    <name evidence="1" type="ORF">LX76_04396</name>
</gene>